<dbReference type="RefSeq" id="WP_184878404.1">
    <property type="nucleotide sequence ID" value="NZ_BOOV01000030.1"/>
</dbReference>
<comment type="caution">
    <text evidence="2">The sequence shown here is derived from an EMBL/GenBank/DDBJ whole genome shotgun (WGS) entry which is preliminary data.</text>
</comment>
<dbReference type="Proteomes" id="UP000542210">
    <property type="component" value="Unassembled WGS sequence"/>
</dbReference>
<organism evidence="2 3">
    <name type="scientific">Sphaerisporangium siamense</name>
    <dbReference type="NCBI Taxonomy" id="795645"/>
    <lineage>
        <taxon>Bacteria</taxon>
        <taxon>Bacillati</taxon>
        <taxon>Actinomycetota</taxon>
        <taxon>Actinomycetes</taxon>
        <taxon>Streptosporangiales</taxon>
        <taxon>Streptosporangiaceae</taxon>
        <taxon>Sphaerisporangium</taxon>
    </lineage>
</organism>
<name>A0A7W7D530_9ACTN</name>
<dbReference type="AlphaFoldDB" id="A0A7W7D530"/>
<protein>
    <submittedName>
        <fullName evidence="2">Uncharacterized protein</fullName>
    </submittedName>
</protein>
<proteinExistence type="predicted"/>
<accession>A0A7W7D530</accession>
<gene>
    <name evidence="2" type="ORF">BJ982_001861</name>
</gene>
<evidence type="ECO:0000313" key="2">
    <source>
        <dbReference type="EMBL" id="MBB4700317.1"/>
    </source>
</evidence>
<keyword evidence="1" id="KW-1133">Transmembrane helix</keyword>
<evidence type="ECO:0000256" key="1">
    <source>
        <dbReference type="SAM" id="Phobius"/>
    </source>
</evidence>
<evidence type="ECO:0000313" key="3">
    <source>
        <dbReference type="Proteomes" id="UP000542210"/>
    </source>
</evidence>
<sequence length="49" mass="5272">MNQSKILLKIAAFVMGTAMIWMVYLTQKAPERPVASGTVPAVQVAQPNA</sequence>
<feature type="transmembrane region" description="Helical" evidence="1">
    <location>
        <begin position="6"/>
        <end position="25"/>
    </location>
</feature>
<keyword evidence="1" id="KW-0472">Membrane</keyword>
<dbReference type="EMBL" id="JACHND010000001">
    <property type="protein sequence ID" value="MBB4700317.1"/>
    <property type="molecule type" value="Genomic_DNA"/>
</dbReference>
<keyword evidence="1" id="KW-0812">Transmembrane</keyword>
<reference evidence="2 3" key="1">
    <citation type="submission" date="2020-08" db="EMBL/GenBank/DDBJ databases">
        <title>Sequencing the genomes of 1000 actinobacteria strains.</title>
        <authorList>
            <person name="Klenk H.-P."/>
        </authorList>
    </citation>
    <scope>NUCLEOTIDE SEQUENCE [LARGE SCALE GENOMIC DNA]</scope>
    <source>
        <strain evidence="2 3">DSM 45784</strain>
    </source>
</reference>
<keyword evidence="3" id="KW-1185">Reference proteome</keyword>